<dbReference type="Proteomes" id="UP000759131">
    <property type="component" value="Unassembled WGS sequence"/>
</dbReference>
<reference evidence="5" key="1">
    <citation type="submission" date="2020-11" db="EMBL/GenBank/DDBJ databases">
        <authorList>
            <person name="Tran Van P."/>
        </authorList>
    </citation>
    <scope>NUCLEOTIDE SEQUENCE</scope>
</reference>
<name>A0A7R9KHD8_9ACAR</name>
<dbReference type="InterPro" id="IPR001515">
    <property type="entry name" value="Ribosomal_eL32"/>
</dbReference>
<dbReference type="PANTHER" id="PTHR23413">
    <property type="entry name" value="60S RIBOSOMAL PROTEIN L32 AND DNA-DIRECTED RNA POLYMERASE II, SUBUNIT N"/>
    <property type="match status" value="1"/>
</dbReference>
<sequence length="122" mass="14247">MGFQDYCLRCSENLQAFNILLICMASPTPLLTLKKEFKKKPAFKRYHSDRYMRVKESWRKPRGLDSRCRKKYNGTPVMPNKRFIKPALFKQTVLCYSCPFCRCKDKSSINKRGSSSGNSCDQ</sequence>
<evidence type="ECO:0000313" key="6">
    <source>
        <dbReference type="Proteomes" id="UP000759131"/>
    </source>
</evidence>
<dbReference type="GO" id="GO:0022625">
    <property type="term" value="C:cytosolic large ribosomal subunit"/>
    <property type="evidence" value="ECO:0007669"/>
    <property type="project" value="TreeGrafter"/>
</dbReference>
<comment type="similarity">
    <text evidence="1">Belongs to the eukaryotic ribosomal protein eL32 family.</text>
</comment>
<accession>A0A7R9KHD8</accession>
<dbReference type="OrthoDB" id="268693at2759"/>
<proteinExistence type="inferred from homology"/>
<dbReference type="InterPro" id="IPR018263">
    <property type="entry name" value="Ribosomal_eL32_CS"/>
</dbReference>
<dbReference type="SMART" id="SM01393">
    <property type="entry name" value="Ribosomal_L32e"/>
    <property type="match status" value="1"/>
</dbReference>
<dbReference type="InterPro" id="IPR036351">
    <property type="entry name" value="Ribosomal_eL32_sf"/>
</dbReference>
<protein>
    <recommendedName>
        <fullName evidence="4">60S ribosomal protein L32</fullName>
    </recommendedName>
</protein>
<dbReference type="GO" id="GO:0006412">
    <property type="term" value="P:translation"/>
    <property type="evidence" value="ECO:0007669"/>
    <property type="project" value="InterPro"/>
</dbReference>
<dbReference type="PANTHER" id="PTHR23413:SF1">
    <property type="entry name" value="RIBOSOMAL PROTEIN L32"/>
    <property type="match status" value="1"/>
</dbReference>
<keyword evidence="3" id="KW-0687">Ribonucleoprotein</keyword>
<evidence type="ECO:0000256" key="1">
    <source>
        <dbReference type="ARBA" id="ARBA00008431"/>
    </source>
</evidence>
<evidence type="ECO:0000256" key="3">
    <source>
        <dbReference type="ARBA" id="ARBA00023274"/>
    </source>
</evidence>
<dbReference type="EMBL" id="OC855418">
    <property type="protein sequence ID" value="CAD7621946.1"/>
    <property type="molecule type" value="Genomic_DNA"/>
</dbReference>
<dbReference type="PROSITE" id="PS00580">
    <property type="entry name" value="RIBOSOMAL_L32E"/>
    <property type="match status" value="1"/>
</dbReference>
<evidence type="ECO:0000256" key="2">
    <source>
        <dbReference type="ARBA" id="ARBA00022980"/>
    </source>
</evidence>
<dbReference type="GO" id="GO:0003735">
    <property type="term" value="F:structural constituent of ribosome"/>
    <property type="evidence" value="ECO:0007669"/>
    <property type="project" value="InterPro"/>
</dbReference>
<organism evidence="5">
    <name type="scientific">Medioppia subpectinata</name>
    <dbReference type="NCBI Taxonomy" id="1979941"/>
    <lineage>
        <taxon>Eukaryota</taxon>
        <taxon>Metazoa</taxon>
        <taxon>Ecdysozoa</taxon>
        <taxon>Arthropoda</taxon>
        <taxon>Chelicerata</taxon>
        <taxon>Arachnida</taxon>
        <taxon>Acari</taxon>
        <taxon>Acariformes</taxon>
        <taxon>Sarcoptiformes</taxon>
        <taxon>Oribatida</taxon>
        <taxon>Brachypylina</taxon>
        <taxon>Oppioidea</taxon>
        <taxon>Oppiidae</taxon>
        <taxon>Medioppia</taxon>
    </lineage>
</organism>
<evidence type="ECO:0000256" key="4">
    <source>
        <dbReference type="ARBA" id="ARBA00035335"/>
    </source>
</evidence>
<keyword evidence="2" id="KW-0689">Ribosomal protein</keyword>
<evidence type="ECO:0000313" key="5">
    <source>
        <dbReference type="EMBL" id="CAD7621946.1"/>
    </source>
</evidence>
<keyword evidence="6" id="KW-1185">Reference proteome</keyword>
<dbReference type="SUPFAM" id="SSF52042">
    <property type="entry name" value="Ribosomal protein L32e"/>
    <property type="match status" value="1"/>
</dbReference>
<dbReference type="Pfam" id="PF01655">
    <property type="entry name" value="Ribosomal_L32e"/>
    <property type="match status" value="1"/>
</dbReference>
<dbReference type="AlphaFoldDB" id="A0A7R9KHD8"/>
<gene>
    <name evidence="5" type="ORF">OSB1V03_LOCUS2415</name>
</gene>
<dbReference type="EMBL" id="CAJPIZ010000843">
    <property type="protein sequence ID" value="CAG2102376.1"/>
    <property type="molecule type" value="Genomic_DNA"/>
</dbReference>